<name>A8P3M0_COPC7</name>
<dbReference type="InterPro" id="IPR041078">
    <property type="entry name" value="Plavaka"/>
</dbReference>
<feature type="compositionally biased region" description="Low complexity" evidence="1">
    <location>
        <begin position="228"/>
        <end position="238"/>
    </location>
</feature>
<dbReference type="EMBL" id="AACS02000004">
    <property type="protein sequence ID" value="EAU83243.2"/>
    <property type="molecule type" value="Genomic_DNA"/>
</dbReference>
<comment type="caution">
    <text evidence="2">The sequence shown here is derived from an EMBL/GenBank/DDBJ whole genome shotgun (WGS) entry which is preliminary data.</text>
</comment>
<evidence type="ECO:0000313" key="3">
    <source>
        <dbReference type="Proteomes" id="UP000001861"/>
    </source>
</evidence>
<feature type="region of interest" description="Disordered" evidence="1">
    <location>
        <begin position="803"/>
        <end position="826"/>
    </location>
</feature>
<feature type="compositionally biased region" description="Acidic residues" evidence="1">
    <location>
        <begin position="1300"/>
        <end position="1340"/>
    </location>
</feature>
<feature type="compositionally biased region" description="Polar residues" evidence="1">
    <location>
        <begin position="1208"/>
        <end position="1218"/>
    </location>
</feature>
<proteinExistence type="predicted"/>
<feature type="compositionally biased region" description="Basic residues" evidence="1">
    <location>
        <begin position="29"/>
        <end position="41"/>
    </location>
</feature>
<sequence length="1340" mass="151246">MVLHCKFCSKKYPTQKQVKSHQWQCRNNPGRKKSIPGKRKWRGEQKTTPGLRDSGLPNDGLESDFEMEDLSDGDDSPRDASMRGSEPEDAGIEIAQADNVENSNLDDENFDFGDTRSAHSLSQAPFAAGASRGPTRIGADEPMAPAPGALISRAPSPAPELSSQTSDSSHSGGTNDGGYYTEPNCYKIFRYYPHGKPSYIPDQFVTLNDIADAPTFASSHRVPPPQPSSSASTTSDSTLFPNETTHMMMNWFIEGGSGQLSIGRFESLIGVMQQPEFNLDDARAIQVKTELRRIDKFRSGPASLIPAPDPWLEGSTTFRMAASGVRHPSEEDAPTFTIDDICYRPILEVVKSALQEPAAERFHLFPYREFLLKHGTFPPTSPHQTDELFSELYTSPAFHDEHQKLVDSTPPGELEPVVIAIALYSDGTHLTSFGSATLWPIYLYIGNQSKYERAKPSSFSAHHLAYIPELDKTYEKAFFEAFGKLPIAEEMTHARREFIQAIWLFLLNPDFMVAYEHGVEWEFADGVVRRWFPRFFTHSMDYKEKVLHMCIKTLARCPCPQCLVLKTDGPKLGTKSDYKTRDENPRVDTHARRVTVENARKKMYVKGIPITSTYVQESLSKTSLTPTRNAFSTRLHEFGFNFYSMAVPDLLHEFELGVGKEIFIHLIRILNAYDPAKLQQLNDNYRAVPTYGRNTIRRFPKRVSDMRKLAGRDYEDIIQCAVACFDGLLPKKHNTVVLDLLFELATWHGLAKLRLHTSTTLNALETSTTRLGQRIRRFISVTCSAFDTRALPKEILAKAKRRAKAVERKGKGKAATTPKNSGPKKHHFNPYTYKLHSLTHYVTAIRRYGTTDGYSTQTGECEHRRVKKLYEKSDRRDYTQGIAKLQRRERIMHQFRASRKKGQAMKTKGEPLKGVRASVDFDIDEPLPDGAPDLPYQMSHETKRACQLYFPQWKRDNPNDPALRTFYRDLLTHLRLRLMGLPYDGDDEHQFTDEELAQVIIVDDMLFRHKVLRINYTTYDMRRDQDSLNSGRHADIMVLAHENSDTSYWFARILGTFHVRVLYTGPGAPPGPARERTMDFVWVRWLAKAADYEGGWAKKRLPRVGFINPKKDDSPAFGFLDPKHIIRGVHLIPVFGKGRSSNGMRNTIARPETDNGTDWNYFHVNIFVDRDMIMRFRGDGVGHIATHDATKALLRDRDALDIPPDPGTESSGSSQGMETGSPEEDEEMDAGEDEDDNEEGDDGENEDDDGEDDDEDESEDDDEDESEDDDGDDDDSETSDGDGGDSGESDHGDDTGQESGTDEGSWDGDDDDRFIDPDDLGAEDGEDRGDLLDELDYAPL</sequence>
<dbReference type="Pfam" id="PF18759">
    <property type="entry name" value="Plavaka"/>
    <property type="match status" value="1"/>
</dbReference>
<dbReference type="GeneID" id="6015164"/>
<evidence type="ECO:0000313" key="2">
    <source>
        <dbReference type="EMBL" id="EAU83243.2"/>
    </source>
</evidence>
<evidence type="ECO:0000256" key="1">
    <source>
        <dbReference type="SAM" id="MobiDB-lite"/>
    </source>
</evidence>
<dbReference type="OMA" id="HERMNDE"/>
<accession>A8P3M0</accession>
<protein>
    <submittedName>
        <fullName evidence="2">Uncharacterized protein</fullName>
    </submittedName>
</protein>
<dbReference type="OrthoDB" id="2687259at2759"/>
<dbReference type="InParanoid" id="A8P3M0"/>
<dbReference type="STRING" id="240176.A8P3M0"/>
<feature type="compositionally biased region" description="Acidic residues" evidence="1">
    <location>
        <begin position="61"/>
        <end position="74"/>
    </location>
</feature>
<dbReference type="Proteomes" id="UP000001861">
    <property type="component" value="Unassembled WGS sequence"/>
</dbReference>
<feature type="region of interest" description="Disordered" evidence="1">
    <location>
        <begin position="1196"/>
        <end position="1340"/>
    </location>
</feature>
<dbReference type="eggNOG" id="ENOG502SKHB">
    <property type="taxonomic scope" value="Eukaryota"/>
</dbReference>
<reference evidence="2 3" key="1">
    <citation type="journal article" date="2010" name="Proc. Natl. Acad. Sci. U.S.A.">
        <title>Insights into evolution of multicellular fungi from the assembled chromosomes of the mushroom Coprinopsis cinerea (Coprinus cinereus).</title>
        <authorList>
            <person name="Stajich J.E."/>
            <person name="Wilke S.K."/>
            <person name="Ahren D."/>
            <person name="Au C.H."/>
            <person name="Birren B.W."/>
            <person name="Borodovsky M."/>
            <person name="Burns C."/>
            <person name="Canback B."/>
            <person name="Casselton L.A."/>
            <person name="Cheng C.K."/>
            <person name="Deng J."/>
            <person name="Dietrich F.S."/>
            <person name="Fargo D.C."/>
            <person name="Farman M.L."/>
            <person name="Gathman A.C."/>
            <person name="Goldberg J."/>
            <person name="Guigo R."/>
            <person name="Hoegger P.J."/>
            <person name="Hooker J.B."/>
            <person name="Huggins A."/>
            <person name="James T.Y."/>
            <person name="Kamada T."/>
            <person name="Kilaru S."/>
            <person name="Kodira C."/>
            <person name="Kues U."/>
            <person name="Kupfer D."/>
            <person name="Kwan H.S."/>
            <person name="Lomsadze A."/>
            <person name="Li W."/>
            <person name="Lilly W.W."/>
            <person name="Ma L.J."/>
            <person name="Mackey A.J."/>
            <person name="Manning G."/>
            <person name="Martin F."/>
            <person name="Muraguchi H."/>
            <person name="Natvig D.O."/>
            <person name="Palmerini H."/>
            <person name="Ramesh M.A."/>
            <person name="Rehmeyer C.J."/>
            <person name="Roe B.A."/>
            <person name="Shenoy N."/>
            <person name="Stanke M."/>
            <person name="Ter-Hovhannisyan V."/>
            <person name="Tunlid A."/>
            <person name="Velagapudi R."/>
            <person name="Vision T.J."/>
            <person name="Zeng Q."/>
            <person name="Zolan M.E."/>
            <person name="Pukkila P.J."/>
        </authorList>
    </citation>
    <scope>NUCLEOTIDE SEQUENCE [LARGE SCALE GENOMIC DNA]</scope>
    <source>
        <strain evidence="3">Okayama-7 / 130 / ATCC MYA-4618 / FGSC 9003</strain>
    </source>
</reference>
<gene>
    <name evidence="2" type="ORF">CC1G_12466</name>
</gene>
<keyword evidence="3" id="KW-1185">Reference proteome</keyword>
<dbReference type="RefSeq" id="XP_001838573.2">
    <property type="nucleotide sequence ID" value="XM_001838521.2"/>
</dbReference>
<dbReference type="VEuPathDB" id="FungiDB:CC1G_12466"/>
<feature type="region of interest" description="Disordered" evidence="1">
    <location>
        <begin position="216"/>
        <end position="240"/>
    </location>
</feature>
<organism evidence="2 3">
    <name type="scientific">Coprinopsis cinerea (strain Okayama-7 / 130 / ATCC MYA-4618 / FGSC 9003)</name>
    <name type="common">Inky cap fungus</name>
    <name type="synonym">Hormographiella aspergillata</name>
    <dbReference type="NCBI Taxonomy" id="240176"/>
    <lineage>
        <taxon>Eukaryota</taxon>
        <taxon>Fungi</taxon>
        <taxon>Dikarya</taxon>
        <taxon>Basidiomycota</taxon>
        <taxon>Agaricomycotina</taxon>
        <taxon>Agaricomycetes</taxon>
        <taxon>Agaricomycetidae</taxon>
        <taxon>Agaricales</taxon>
        <taxon>Agaricineae</taxon>
        <taxon>Psathyrellaceae</taxon>
        <taxon>Coprinopsis</taxon>
    </lineage>
</organism>
<feature type="region of interest" description="Disordered" evidence="1">
    <location>
        <begin position="18"/>
        <end position="177"/>
    </location>
</feature>
<dbReference type="KEGG" id="cci:CC1G_12466"/>
<dbReference type="HOGENOM" id="CLU_002498_0_1_1"/>
<feature type="compositionally biased region" description="Polar residues" evidence="1">
    <location>
        <begin position="18"/>
        <end position="27"/>
    </location>
</feature>
<feature type="compositionally biased region" description="Acidic residues" evidence="1">
    <location>
        <begin position="1221"/>
        <end position="1287"/>
    </location>
</feature>
<feature type="compositionally biased region" description="Low complexity" evidence="1">
    <location>
        <begin position="162"/>
        <end position="171"/>
    </location>
</feature>